<evidence type="ECO:0000313" key="2">
    <source>
        <dbReference type="EMBL" id="MCK1786537.1"/>
    </source>
</evidence>
<feature type="region of interest" description="Disordered" evidence="1">
    <location>
        <begin position="35"/>
        <end position="55"/>
    </location>
</feature>
<accession>A0ABT0ELV6</accession>
<comment type="caution">
    <text evidence="2">The sequence shown here is derived from an EMBL/GenBank/DDBJ whole genome shotgun (WGS) entry which is preliminary data.</text>
</comment>
<sequence>MSGTCNTPSMQAATNWQIQFLYNNLLNIVESLNTRPSEQRRPLETRPELNPNNYAKNRDWGNNLGALPPCCDVNPTVFALQKLLQSLPSRTFEIDFGVSANDVRSGKFGPLSRSALNELEKLDKNQDYRMVSISKEENERMSGGVFWVPQKGGAAIEIESRKEGRSFPPNGSALLEHIDLSMLEPKSTNEGISTDELRSGKYGALSPDITKSLEGLPKNKNYNLGILYPAHPNQEPNLAWIEKETGTSVVIGPDRGFLVF</sequence>
<dbReference type="EMBL" id="JAKNRV010000222">
    <property type="protein sequence ID" value="MCK1786537.1"/>
    <property type="molecule type" value="Genomic_DNA"/>
</dbReference>
<gene>
    <name evidence="2" type="ORF">L9Z73_19945</name>
</gene>
<evidence type="ECO:0000256" key="1">
    <source>
        <dbReference type="SAM" id="MobiDB-lite"/>
    </source>
</evidence>
<evidence type="ECO:0000313" key="3">
    <source>
        <dbReference type="Proteomes" id="UP001317085"/>
    </source>
</evidence>
<proteinExistence type="predicted"/>
<dbReference type="Proteomes" id="UP001317085">
    <property type="component" value="Unassembled WGS sequence"/>
</dbReference>
<organism evidence="2 3">
    <name type="scientific">Pseudomonas emilianonis</name>
    <dbReference type="NCBI Taxonomy" id="2915812"/>
    <lineage>
        <taxon>Bacteria</taxon>
        <taxon>Pseudomonadati</taxon>
        <taxon>Pseudomonadota</taxon>
        <taxon>Gammaproteobacteria</taxon>
        <taxon>Pseudomonadales</taxon>
        <taxon>Pseudomonadaceae</taxon>
        <taxon>Pseudomonas</taxon>
    </lineage>
</organism>
<dbReference type="RefSeq" id="WP_247404486.1">
    <property type="nucleotide sequence ID" value="NZ_JAKNRV010000222.1"/>
</dbReference>
<name>A0ABT0ELV6_9PSED</name>
<protein>
    <submittedName>
        <fullName evidence="2">Uncharacterized protein</fullName>
    </submittedName>
</protein>
<keyword evidence="3" id="KW-1185">Reference proteome</keyword>
<reference evidence="2 3" key="1">
    <citation type="submission" date="2022-02" db="EMBL/GenBank/DDBJ databases">
        <title>Comparative genomics of the first Antarctic Pseudomonas spp. capable of biotransforming 2,4,6-Trinitrotoluene.</title>
        <authorList>
            <person name="Cabrera M.A."/>
            <person name="Marquez S.L."/>
            <person name="Perez-Donoso J.M."/>
        </authorList>
    </citation>
    <scope>NUCLEOTIDE SEQUENCE [LARGE SCALE GENOMIC DNA]</scope>
    <source>
        <strain evidence="2 3">TNT11</strain>
    </source>
</reference>
<feature type="compositionally biased region" description="Basic and acidic residues" evidence="1">
    <location>
        <begin position="37"/>
        <end position="47"/>
    </location>
</feature>